<evidence type="ECO:0000256" key="3">
    <source>
        <dbReference type="ARBA" id="ARBA00022737"/>
    </source>
</evidence>
<dbReference type="FunFam" id="1.10.238.10:FF:000039">
    <property type="entry name" value="RalBP1-associated Eps domain-containing protein 2 isoform 1"/>
    <property type="match status" value="1"/>
</dbReference>
<dbReference type="GO" id="GO:0016197">
    <property type="term" value="P:endosomal transport"/>
    <property type="evidence" value="ECO:0007669"/>
    <property type="project" value="TreeGrafter"/>
</dbReference>
<evidence type="ECO:0000313" key="11">
    <source>
        <dbReference type="Proteomes" id="UP000472264"/>
    </source>
</evidence>
<feature type="compositionally biased region" description="Basic and acidic residues" evidence="7">
    <location>
        <begin position="603"/>
        <end position="616"/>
    </location>
</feature>
<dbReference type="AlphaFoldDB" id="A0A665TLY2"/>
<feature type="region of interest" description="Disordered" evidence="7">
    <location>
        <begin position="380"/>
        <end position="403"/>
    </location>
</feature>
<evidence type="ECO:0008006" key="12">
    <source>
        <dbReference type="Google" id="ProtNLM"/>
    </source>
</evidence>
<dbReference type="InterPro" id="IPR002048">
    <property type="entry name" value="EF_hand_dom"/>
</dbReference>
<dbReference type="InterPro" id="IPR000261">
    <property type="entry name" value="EH_dom"/>
</dbReference>
<evidence type="ECO:0000256" key="5">
    <source>
        <dbReference type="ARBA" id="ARBA00023054"/>
    </source>
</evidence>
<dbReference type="Gene3D" id="1.10.238.10">
    <property type="entry name" value="EF-hand"/>
    <property type="match status" value="2"/>
</dbReference>
<feature type="region of interest" description="Disordered" evidence="7">
    <location>
        <begin position="554"/>
        <end position="621"/>
    </location>
</feature>
<reference evidence="10" key="3">
    <citation type="submission" date="2025-09" db="UniProtKB">
        <authorList>
            <consortium name="Ensembl"/>
        </authorList>
    </citation>
    <scope>IDENTIFICATION</scope>
</reference>
<feature type="domain" description="EF-hand" evidence="9">
    <location>
        <begin position="316"/>
        <end position="351"/>
    </location>
</feature>
<reference evidence="10" key="1">
    <citation type="submission" date="2021-04" db="EMBL/GenBank/DDBJ databases">
        <authorList>
            <consortium name="Wellcome Sanger Institute Data Sharing"/>
        </authorList>
    </citation>
    <scope>NUCLEOTIDE SEQUENCE [LARGE SCALE GENOMIC DNA]</scope>
</reference>
<dbReference type="InterPro" id="IPR011992">
    <property type="entry name" value="EF-hand-dom_pair"/>
</dbReference>
<evidence type="ECO:0000256" key="4">
    <source>
        <dbReference type="ARBA" id="ARBA00022837"/>
    </source>
</evidence>
<feature type="domain" description="EH" evidence="8">
    <location>
        <begin position="10"/>
        <end position="97"/>
    </location>
</feature>
<reference evidence="10" key="2">
    <citation type="submission" date="2025-08" db="UniProtKB">
        <authorList>
            <consortium name="Ensembl"/>
        </authorList>
    </citation>
    <scope>IDENTIFICATION</scope>
</reference>
<dbReference type="GO" id="GO:0006897">
    <property type="term" value="P:endocytosis"/>
    <property type="evidence" value="ECO:0007669"/>
    <property type="project" value="TreeGrafter"/>
</dbReference>
<dbReference type="GO" id="GO:0005886">
    <property type="term" value="C:plasma membrane"/>
    <property type="evidence" value="ECO:0007669"/>
    <property type="project" value="TreeGrafter"/>
</dbReference>
<dbReference type="SUPFAM" id="SSF47473">
    <property type="entry name" value="EF-hand"/>
    <property type="match status" value="2"/>
</dbReference>
<dbReference type="CDD" id="cd00052">
    <property type="entry name" value="EH"/>
    <property type="match status" value="1"/>
</dbReference>
<dbReference type="GO" id="GO:0005829">
    <property type="term" value="C:cytosol"/>
    <property type="evidence" value="ECO:0007669"/>
    <property type="project" value="UniProtKB-ARBA"/>
</dbReference>
<keyword evidence="1" id="KW-0597">Phosphoprotein</keyword>
<keyword evidence="2" id="KW-0479">Metal-binding</keyword>
<dbReference type="Pfam" id="PF12763">
    <property type="entry name" value="EH"/>
    <property type="match status" value="2"/>
</dbReference>
<dbReference type="PROSITE" id="PS50222">
    <property type="entry name" value="EF_HAND_2"/>
    <property type="match status" value="1"/>
</dbReference>
<dbReference type="PANTHER" id="PTHR11216:SF63">
    <property type="entry name" value="RALBP1-ASSOCIATED EPS DOMAIN-CONTAINING PROTEIN 1"/>
    <property type="match status" value="1"/>
</dbReference>
<dbReference type="PANTHER" id="PTHR11216">
    <property type="entry name" value="EH DOMAIN"/>
    <property type="match status" value="1"/>
</dbReference>
<dbReference type="Proteomes" id="UP000472264">
    <property type="component" value="Chromosome 24"/>
</dbReference>
<evidence type="ECO:0000259" key="8">
    <source>
        <dbReference type="PROSITE" id="PS50031"/>
    </source>
</evidence>
<dbReference type="Ensembl" id="ENSENLT00000007428.1">
    <property type="protein sequence ID" value="ENSENLP00000007122.1"/>
    <property type="gene ID" value="ENSENLG00000003316.1"/>
</dbReference>
<evidence type="ECO:0000313" key="10">
    <source>
        <dbReference type="Ensembl" id="ENSENLP00000007122.1"/>
    </source>
</evidence>
<protein>
    <recommendedName>
        <fullName evidence="12">RALBP1 associated Eps domain containing 1</fullName>
    </recommendedName>
</protein>
<sequence length="692" mass="75751">MESLTLSDVEQKYYSDLFVYCDTDNTKKVASYGRVLDLFRAAQLPSEVVLQITELCGATRLGHFGRSQFYIALKLIAIAQSGLPLRVESLNSVKDLPLPRFVVGKNEAEARHAALYQDTDSQGLYPASATAVIPRPPGRGLQNKKGPPSTTSLPVHEPEPTSPVVSPHQSPPTSPPSWRKHKRQHSGGNADRQPFCMRFDYAHPPGSVPGDGMWSSHSPPPPGQESWVSFTADTPPSSTLPAMHPSSVQESTTIRTVASAATTNEIQRQSSGYDDPWKITDEQRQYYINQFKTIQPDLTGFIPGSAAKEFFTKSKLPILELSHIWELSDFDKDGALTLDEFCAAFHLVVARKNGYDLPEKLPESLMPKLIDLDDSAEVPEPTADVGYSGSPVEVTPNKSPSMPSLNQAWPEMNQSNEDTAIVHPVPIRMTPSKIHMQEMELKRTGSDHNHPTSPLLAKPPDLSEEAKLPASMKFVAANTVGEYQRGHTSVPHTGHRVEAEAVPGGGTVLTTTSPQQIPQQPNFADFSQFQAFAASEQPSSLPEVDKHSEAGQVSIYPASASGPLRTVKSDGQADERVPTTVNSAKGSSGPLAPPPKPVRRRLKSEDELRPEDEQHGPQKSNVIAAVLATQPSIPRSVGKDKKAIQASIRRNKETNTVLARLNSELQQQLKDLLEERISLEVQLEQLRPFSHL</sequence>
<dbReference type="FunFam" id="1.10.238.10:FF:000084">
    <property type="entry name" value="ralBP1-associated Eps domain-containing protein 1 isoform X2"/>
    <property type="match status" value="1"/>
</dbReference>
<gene>
    <name evidence="10" type="primary">reps1</name>
</gene>
<feature type="region of interest" description="Disordered" evidence="7">
    <location>
        <begin position="129"/>
        <end position="226"/>
    </location>
</feature>
<evidence type="ECO:0000256" key="1">
    <source>
        <dbReference type="ARBA" id="ARBA00022553"/>
    </source>
</evidence>
<keyword evidence="3" id="KW-0677">Repeat</keyword>
<evidence type="ECO:0000256" key="6">
    <source>
        <dbReference type="SAM" id="Coils"/>
    </source>
</evidence>
<feature type="coiled-coil region" evidence="6">
    <location>
        <begin position="651"/>
        <end position="682"/>
    </location>
</feature>
<accession>A0A665TLY2</accession>
<evidence type="ECO:0000259" key="9">
    <source>
        <dbReference type="PROSITE" id="PS50222"/>
    </source>
</evidence>
<name>A0A665TLY2_ECHNA</name>
<organism evidence="10 11">
    <name type="scientific">Echeneis naucrates</name>
    <name type="common">Live sharksucker</name>
    <dbReference type="NCBI Taxonomy" id="173247"/>
    <lineage>
        <taxon>Eukaryota</taxon>
        <taxon>Metazoa</taxon>
        <taxon>Chordata</taxon>
        <taxon>Craniata</taxon>
        <taxon>Vertebrata</taxon>
        <taxon>Euteleostomi</taxon>
        <taxon>Actinopterygii</taxon>
        <taxon>Neopterygii</taxon>
        <taxon>Teleostei</taxon>
        <taxon>Neoteleostei</taxon>
        <taxon>Acanthomorphata</taxon>
        <taxon>Carangaria</taxon>
        <taxon>Carangiformes</taxon>
        <taxon>Echeneidae</taxon>
        <taxon>Echeneis</taxon>
    </lineage>
</organism>
<feature type="domain" description="EH" evidence="8">
    <location>
        <begin position="283"/>
        <end position="367"/>
    </location>
</feature>
<dbReference type="GO" id="GO:0005509">
    <property type="term" value="F:calcium ion binding"/>
    <property type="evidence" value="ECO:0007669"/>
    <property type="project" value="InterPro"/>
</dbReference>
<keyword evidence="4" id="KW-0106">Calcium</keyword>
<dbReference type="InterPro" id="IPR018247">
    <property type="entry name" value="EF_Hand_1_Ca_BS"/>
</dbReference>
<keyword evidence="5 6" id="KW-0175">Coiled coil</keyword>
<evidence type="ECO:0000256" key="2">
    <source>
        <dbReference type="ARBA" id="ARBA00022723"/>
    </source>
</evidence>
<dbReference type="SMART" id="SM00027">
    <property type="entry name" value="EH"/>
    <property type="match status" value="2"/>
</dbReference>
<dbReference type="PROSITE" id="PS00018">
    <property type="entry name" value="EF_HAND_1"/>
    <property type="match status" value="1"/>
</dbReference>
<feature type="compositionally biased region" description="Basic and acidic residues" evidence="7">
    <location>
        <begin position="567"/>
        <end position="577"/>
    </location>
</feature>
<dbReference type="PROSITE" id="PS50031">
    <property type="entry name" value="EH"/>
    <property type="match status" value="2"/>
</dbReference>
<keyword evidence="11" id="KW-1185">Reference proteome</keyword>
<proteinExistence type="predicted"/>
<evidence type="ECO:0000256" key="7">
    <source>
        <dbReference type="SAM" id="MobiDB-lite"/>
    </source>
</evidence>